<keyword evidence="4" id="KW-1185">Reference proteome</keyword>
<dbReference type="PANTHER" id="PTHR33546">
    <property type="entry name" value="LARGE, MULTIFUNCTIONAL SECRETED PROTEIN-RELATED"/>
    <property type="match status" value="1"/>
</dbReference>
<dbReference type="InterPro" id="IPR054539">
    <property type="entry name" value="Beta-prop_PDH"/>
</dbReference>
<dbReference type="PATRIC" id="fig|1309411.5.peg.2497"/>
<evidence type="ECO:0000313" key="3">
    <source>
        <dbReference type="EMBL" id="AKH17680.1"/>
    </source>
</evidence>
<dbReference type="InterPro" id="IPR011041">
    <property type="entry name" value="Quinoprot_gluc/sorb_DH_b-prop"/>
</dbReference>
<dbReference type="SUPFAM" id="SSF50952">
    <property type="entry name" value="Soluble quinoprotein glucose dehydrogenase"/>
    <property type="match status" value="1"/>
</dbReference>
<dbReference type="OrthoDB" id="9770043at2"/>
<dbReference type="InterPro" id="IPR011042">
    <property type="entry name" value="6-blade_b-propeller_TolB-like"/>
</dbReference>
<feature type="chain" id="PRO_5002517558" evidence="1">
    <location>
        <begin position="28"/>
        <end position="372"/>
    </location>
</feature>
<dbReference type="Gene3D" id="2.120.10.30">
    <property type="entry name" value="TolB, C-terminal domain"/>
    <property type="match status" value="1"/>
</dbReference>
<proteinExistence type="predicted"/>
<dbReference type="KEGG" id="dch:SY84_12275"/>
<dbReference type="PROSITE" id="PS51257">
    <property type="entry name" value="PROKAR_LIPOPROTEIN"/>
    <property type="match status" value="1"/>
</dbReference>
<organism evidence="3 4">
    <name type="scientific">Deinococcus soli</name>
    <name type="common">ex Cha et al. 2016</name>
    <dbReference type="NCBI Taxonomy" id="1309411"/>
    <lineage>
        <taxon>Bacteria</taxon>
        <taxon>Thermotogati</taxon>
        <taxon>Deinococcota</taxon>
        <taxon>Deinococci</taxon>
        <taxon>Deinococcales</taxon>
        <taxon>Deinococcaceae</taxon>
        <taxon>Deinococcus</taxon>
    </lineage>
</organism>
<evidence type="ECO:0000259" key="2">
    <source>
        <dbReference type="Pfam" id="PF22807"/>
    </source>
</evidence>
<protein>
    <submittedName>
        <fullName evidence="3">Sorbosone dehydrogenase</fullName>
    </submittedName>
</protein>
<accession>A0A0F7JSS5</accession>
<keyword evidence="1" id="KW-0732">Signal</keyword>
<reference evidence="3 4" key="1">
    <citation type="submission" date="2015-01" db="EMBL/GenBank/DDBJ databases">
        <title>Deinococcus soli/N5/whole genome sequencing.</title>
        <authorList>
            <person name="Kim M.K."/>
            <person name="Srinivasan S."/>
            <person name="Lee J.-J."/>
        </authorList>
    </citation>
    <scope>NUCLEOTIDE SEQUENCE [LARGE SCALE GENOMIC DNA]</scope>
    <source>
        <strain evidence="3 4">N5</strain>
    </source>
</reference>
<gene>
    <name evidence="3" type="ORF">SY84_12275</name>
</gene>
<feature type="domain" description="Pyrroloquinoline quinone-dependent pyranose dehydrogenase beta-propeller" evidence="2">
    <location>
        <begin position="36"/>
        <end position="370"/>
    </location>
</feature>
<evidence type="ECO:0000313" key="4">
    <source>
        <dbReference type="Proteomes" id="UP000034024"/>
    </source>
</evidence>
<dbReference type="EMBL" id="CP011389">
    <property type="protein sequence ID" value="AKH17680.1"/>
    <property type="molecule type" value="Genomic_DNA"/>
</dbReference>
<evidence type="ECO:0000256" key="1">
    <source>
        <dbReference type="SAM" id="SignalP"/>
    </source>
</evidence>
<dbReference type="PANTHER" id="PTHR33546:SF1">
    <property type="entry name" value="LARGE, MULTIFUNCTIONAL SECRETED PROTEIN"/>
    <property type="match status" value="1"/>
</dbReference>
<dbReference type="AlphaFoldDB" id="A0A0F7JSS5"/>
<name>A0A0F7JSS5_9DEIO</name>
<dbReference type="RefSeq" id="WP_046844248.1">
    <property type="nucleotide sequence ID" value="NZ_CP011389.1"/>
</dbReference>
<sequence length="372" mass="39659">MPSIRLAFPAALAATTLALLGTGCAQSSTGVAQSLKVPAGFQVNLYADGFKKPRFMVVASNGDVLLSDTGAGTVYVLPDRNRDGKADGKQVFASGLNQPHGLALRDGYLYVANTDGVVRFPYKAGDLKASAAPTKLVDLPGGGGHSTRTVEFGPDGRMYVSVGSTCNVCEESDPKRAAIWVYDADGKNGRPYATGLRNAVGLEWFGGQLYATNNGRDQLGDDLPPEGFYRVKQGGFYGWPYCYTTQPGQAQVWDKDFGRKSADTCKAATPAFALTTAHAAPLGLAFYTGKTFPAAYRGQMFVALHGSWNRSEKSGYKVITIDPQTGRVTDFLTGFLRGQNVVGRPVDLAVAADGSLLLTDDGEGRIWRIQAR</sequence>
<dbReference type="Proteomes" id="UP000034024">
    <property type="component" value="Chromosome"/>
</dbReference>
<feature type="signal peptide" evidence="1">
    <location>
        <begin position="1"/>
        <end position="27"/>
    </location>
</feature>
<dbReference type="Pfam" id="PF22807">
    <property type="entry name" value="TrAA12"/>
    <property type="match status" value="1"/>
</dbReference>